<evidence type="ECO:0000256" key="1">
    <source>
        <dbReference type="ARBA" id="ARBA00007169"/>
    </source>
</evidence>
<dbReference type="PANTHER" id="PTHR11487:SF0">
    <property type="entry name" value="S-ACYL FATTY ACID SYNTHASE THIOESTERASE, MEDIUM CHAIN"/>
    <property type="match status" value="1"/>
</dbReference>
<dbReference type="Gene3D" id="3.40.50.1820">
    <property type="entry name" value="alpha/beta hydrolase"/>
    <property type="match status" value="1"/>
</dbReference>
<dbReference type="Proteomes" id="UP001500668">
    <property type="component" value="Unassembled WGS sequence"/>
</dbReference>
<feature type="domain" description="Thioesterase" evidence="2">
    <location>
        <begin position="19"/>
        <end position="244"/>
    </location>
</feature>
<name>A0ABN1FKE6_9ACTN</name>
<gene>
    <name evidence="3" type="ORF">GCM10010394_22410</name>
</gene>
<comment type="similarity">
    <text evidence="1">Belongs to the thioesterase family.</text>
</comment>
<accession>A0ABN1FKE6</accession>
<organism evidence="3 4">
    <name type="scientific">Streptomyces crystallinus</name>
    <dbReference type="NCBI Taxonomy" id="68191"/>
    <lineage>
        <taxon>Bacteria</taxon>
        <taxon>Bacillati</taxon>
        <taxon>Actinomycetota</taxon>
        <taxon>Actinomycetes</taxon>
        <taxon>Kitasatosporales</taxon>
        <taxon>Streptomycetaceae</taxon>
        <taxon>Streptomyces</taxon>
    </lineage>
</organism>
<evidence type="ECO:0000313" key="4">
    <source>
        <dbReference type="Proteomes" id="UP001500668"/>
    </source>
</evidence>
<proteinExistence type="inferred from homology"/>
<dbReference type="RefSeq" id="WP_344072970.1">
    <property type="nucleotide sequence ID" value="NZ_BAAACA010000014.1"/>
</dbReference>
<dbReference type="InterPro" id="IPR029058">
    <property type="entry name" value="AB_hydrolase_fold"/>
</dbReference>
<dbReference type="EMBL" id="BAAACA010000014">
    <property type="protein sequence ID" value="GAA0592670.1"/>
    <property type="molecule type" value="Genomic_DNA"/>
</dbReference>
<sequence>MRGEVQRVVLADRPEAVARLYCLPPSGCGPGSFLPWAAASPTWMEVCSISMPGRGGRSSEPSLTDTTHVVECLARIMDDDADQRPFAVFGHSVGALLAFETALHLRRHGGRLPVWLGLSSLAGPQGGAYAKNMLGLLAGGLGKISELLGRPIPPRVLDDARLMGALATPLLADFLLLAHHRYTPQPPLEVPLALYGGQGDTAVSTGQLAAWNELFTTPAPVRLFPGGHMYATADPGELVEQVAADLHRAVSAPVRIV</sequence>
<evidence type="ECO:0000259" key="2">
    <source>
        <dbReference type="Pfam" id="PF00975"/>
    </source>
</evidence>
<dbReference type="InterPro" id="IPR012223">
    <property type="entry name" value="TEII"/>
</dbReference>
<keyword evidence="4" id="KW-1185">Reference proteome</keyword>
<dbReference type="PANTHER" id="PTHR11487">
    <property type="entry name" value="THIOESTERASE"/>
    <property type="match status" value="1"/>
</dbReference>
<dbReference type="SUPFAM" id="SSF53474">
    <property type="entry name" value="alpha/beta-Hydrolases"/>
    <property type="match status" value="1"/>
</dbReference>
<dbReference type="Pfam" id="PF00975">
    <property type="entry name" value="Thioesterase"/>
    <property type="match status" value="1"/>
</dbReference>
<reference evidence="3 4" key="1">
    <citation type="journal article" date="2019" name="Int. J. Syst. Evol. Microbiol.">
        <title>The Global Catalogue of Microorganisms (GCM) 10K type strain sequencing project: providing services to taxonomists for standard genome sequencing and annotation.</title>
        <authorList>
            <consortium name="The Broad Institute Genomics Platform"/>
            <consortium name="The Broad Institute Genome Sequencing Center for Infectious Disease"/>
            <person name="Wu L."/>
            <person name="Ma J."/>
        </authorList>
    </citation>
    <scope>NUCLEOTIDE SEQUENCE [LARGE SCALE GENOMIC DNA]</scope>
    <source>
        <strain evidence="3 4">JCM 5067</strain>
    </source>
</reference>
<evidence type="ECO:0000313" key="3">
    <source>
        <dbReference type="EMBL" id="GAA0592670.1"/>
    </source>
</evidence>
<comment type="caution">
    <text evidence="3">The sequence shown here is derived from an EMBL/GenBank/DDBJ whole genome shotgun (WGS) entry which is preliminary data.</text>
</comment>
<protein>
    <recommendedName>
        <fullName evidence="2">Thioesterase domain-containing protein</fullName>
    </recommendedName>
</protein>
<dbReference type="InterPro" id="IPR001031">
    <property type="entry name" value="Thioesterase"/>
</dbReference>